<proteinExistence type="predicted"/>
<name>A0A5A7S6E0_9NOCA</name>
<keyword evidence="1" id="KW-0540">Nuclease</keyword>
<reference evidence="1 2" key="1">
    <citation type="submission" date="2019-07" db="EMBL/GenBank/DDBJ databases">
        <title>Rhodococcus cavernicolus sp. nov., isolated from a cave.</title>
        <authorList>
            <person name="Lee S.D."/>
        </authorList>
    </citation>
    <scope>NUCLEOTIDE SEQUENCE [LARGE SCALE GENOMIC DNA]</scope>
    <source>
        <strain evidence="1 2">C1-24</strain>
    </source>
</reference>
<evidence type="ECO:0000313" key="1">
    <source>
        <dbReference type="EMBL" id="KAA0021456.1"/>
    </source>
</evidence>
<organism evidence="1 2">
    <name type="scientific">Antrihabitans cavernicola</name>
    <dbReference type="NCBI Taxonomy" id="2495913"/>
    <lineage>
        <taxon>Bacteria</taxon>
        <taxon>Bacillati</taxon>
        <taxon>Actinomycetota</taxon>
        <taxon>Actinomycetes</taxon>
        <taxon>Mycobacteriales</taxon>
        <taxon>Nocardiaceae</taxon>
        <taxon>Antrihabitans</taxon>
    </lineage>
</organism>
<dbReference type="NCBIfam" id="NF033179">
    <property type="entry name" value="TnsA_like_Actin"/>
    <property type="match status" value="1"/>
</dbReference>
<sequence>MTFCDDGGEQSDVLARVHHRPFESGRPVRALRTYKGQRNFVGEWWSATTGDHVGFESWVERDRLMELDFVRESVGIASQPFRLGLRVGERAVAHTPDYFVRCGDGTGWVVDVRPDALVGEHDAAVFAATGRCCEAAGWRYTRVGELDPVFAANLRWLAGYRHRRCLDSAIAAVVAEVLAAAPMPIGTLAERCGPPIVVLPTIFHLIWIHRIATDLGSVPLSLASVVRGRSAA</sequence>
<evidence type="ECO:0000313" key="2">
    <source>
        <dbReference type="Proteomes" id="UP000322244"/>
    </source>
</evidence>
<dbReference type="OrthoDB" id="3403133at2"/>
<accession>A0A5A7S6E0</accession>
<dbReference type="GO" id="GO:0004519">
    <property type="term" value="F:endonuclease activity"/>
    <property type="evidence" value="ECO:0007669"/>
    <property type="project" value="UniProtKB-KW"/>
</dbReference>
<keyword evidence="1" id="KW-0255">Endonuclease</keyword>
<comment type="caution">
    <text evidence="1">The sequence shown here is derived from an EMBL/GenBank/DDBJ whole genome shotgun (WGS) entry which is preliminary data.</text>
</comment>
<dbReference type="Proteomes" id="UP000322244">
    <property type="component" value="Unassembled WGS sequence"/>
</dbReference>
<dbReference type="EMBL" id="VLNY01000010">
    <property type="protein sequence ID" value="KAA0021456.1"/>
    <property type="molecule type" value="Genomic_DNA"/>
</dbReference>
<gene>
    <name evidence="1" type="ORF">FOY51_19205</name>
</gene>
<protein>
    <submittedName>
        <fullName evidence="1">TnsA-like heteromeric transposase endonuclease subunit</fullName>
    </submittedName>
</protein>
<dbReference type="AlphaFoldDB" id="A0A5A7S6E0"/>
<keyword evidence="1" id="KW-0378">Hydrolase</keyword>
<dbReference type="InterPro" id="IPR048000">
    <property type="entry name" value="TnsA-like"/>
</dbReference>
<keyword evidence="2" id="KW-1185">Reference proteome</keyword>